<proteinExistence type="predicted"/>
<evidence type="ECO:0000256" key="4">
    <source>
        <dbReference type="SAM" id="Phobius"/>
    </source>
</evidence>
<feature type="transmembrane region" description="Helical" evidence="4">
    <location>
        <begin position="486"/>
        <end position="507"/>
    </location>
</feature>
<evidence type="ECO:0000256" key="2">
    <source>
        <dbReference type="ARBA" id="ARBA00022737"/>
    </source>
</evidence>
<evidence type="ECO:0000313" key="5">
    <source>
        <dbReference type="EMBL" id="KAI9245350.1"/>
    </source>
</evidence>
<evidence type="ECO:0000256" key="1">
    <source>
        <dbReference type="ARBA" id="ARBA00022441"/>
    </source>
</evidence>
<keyword evidence="2" id="KW-0677">Repeat</keyword>
<dbReference type="EMBL" id="JAIXMP010000052">
    <property type="protein sequence ID" value="KAI9245350.1"/>
    <property type="molecule type" value="Genomic_DNA"/>
</dbReference>
<evidence type="ECO:0000256" key="3">
    <source>
        <dbReference type="SAM" id="MobiDB-lite"/>
    </source>
</evidence>
<name>A0AAD5JMW5_9FUNG</name>
<dbReference type="PANTHER" id="PTHR46093">
    <property type="entry name" value="ACYL-COA-BINDING DOMAIN-CONTAINING PROTEIN 5"/>
    <property type="match status" value="1"/>
</dbReference>
<gene>
    <name evidence="5" type="ORF">BDA99DRAFT_528147</name>
</gene>
<evidence type="ECO:0008006" key="7">
    <source>
        <dbReference type="Google" id="ProtNLM"/>
    </source>
</evidence>
<keyword evidence="4" id="KW-0812">Transmembrane</keyword>
<comment type="caution">
    <text evidence="5">The sequence shown here is derived from an EMBL/GenBank/DDBJ whole genome shotgun (WGS) entry which is preliminary data.</text>
</comment>
<keyword evidence="4" id="KW-0472">Membrane</keyword>
<organism evidence="5 6">
    <name type="scientific">Phascolomyces articulosus</name>
    <dbReference type="NCBI Taxonomy" id="60185"/>
    <lineage>
        <taxon>Eukaryota</taxon>
        <taxon>Fungi</taxon>
        <taxon>Fungi incertae sedis</taxon>
        <taxon>Mucoromycota</taxon>
        <taxon>Mucoromycotina</taxon>
        <taxon>Mucoromycetes</taxon>
        <taxon>Mucorales</taxon>
        <taxon>Lichtheimiaceae</taxon>
        <taxon>Phascolomyces</taxon>
    </lineage>
</organism>
<dbReference type="InterPro" id="IPR015915">
    <property type="entry name" value="Kelch-typ_b-propeller"/>
</dbReference>
<feature type="compositionally biased region" description="Low complexity" evidence="3">
    <location>
        <begin position="613"/>
        <end position="625"/>
    </location>
</feature>
<accession>A0AAD5JMW5</accession>
<sequence>MFKKIIRFLVISSTIGKSIVFAIPASTHNQHHHYDNKNTQFITTTQHQLQNAPCSSMQEKIYCYSSDTGMIDVLDISTQISKDKKGVGLSWTSIGPLPLSSVTSITSSSPSSSSLFIMGSNDRHDDERKKVVTSNNTSSMMTEYNVKSNTWKLIVDNIPIQSGTIYLKNKNDDLDLGHSSIVGPNSNKIFILEGRHLLPTNHSINNKSSVAIPTAAIFQLEYKNRARVPSSSLTTWNTQQQRPPVLSASTLSNDGLLYFVGGFILDMDDNYYPADMTNIQLFDMSTSTWESKRATVLGSTVLTPRWQHTLTPVPNESNYLVLYGGRMFDKNDHDNETLVSFPCLDYFYALNTVTMEWQLIGQHDPKYDRSNTAVNNNTNPRYGHSAVFVDQRLFVLSGYDTNNKKIPLNDSKVFRSSINSSSSFIEFVDELKETQNSVKTMAMGEFPQSTTEQDISRSKPRMIHQLLLPRQYQDSSSNDNNNTTPAIIVGCIVAITVLIGIVTLFVFQWKKKRNQAKIRRLFNTPHTADDGDVDGFTAEHKHLFFKNDHPRHHPCNDGVKSRTLSYAQIMQPPHTYTYEDYYERRPSLQYMYGIEKPDGHLHNDESGYAYDINDNSNSTSSGRSSIDNEEESNVTLASKNIVLQPVKPDGSFTP</sequence>
<dbReference type="SUPFAM" id="SSF117281">
    <property type="entry name" value="Kelch motif"/>
    <property type="match status" value="1"/>
</dbReference>
<reference evidence="5" key="1">
    <citation type="journal article" date="2022" name="IScience">
        <title>Evolution of zygomycete secretomes and the origins of terrestrial fungal ecologies.</title>
        <authorList>
            <person name="Chang Y."/>
            <person name="Wang Y."/>
            <person name="Mondo S."/>
            <person name="Ahrendt S."/>
            <person name="Andreopoulos W."/>
            <person name="Barry K."/>
            <person name="Beard J."/>
            <person name="Benny G.L."/>
            <person name="Blankenship S."/>
            <person name="Bonito G."/>
            <person name="Cuomo C."/>
            <person name="Desiro A."/>
            <person name="Gervers K.A."/>
            <person name="Hundley H."/>
            <person name="Kuo A."/>
            <person name="LaButti K."/>
            <person name="Lang B.F."/>
            <person name="Lipzen A."/>
            <person name="O'Donnell K."/>
            <person name="Pangilinan J."/>
            <person name="Reynolds N."/>
            <person name="Sandor L."/>
            <person name="Smith M.E."/>
            <person name="Tsang A."/>
            <person name="Grigoriev I.V."/>
            <person name="Stajich J.E."/>
            <person name="Spatafora J.W."/>
        </authorList>
    </citation>
    <scope>NUCLEOTIDE SEQUENCE</scope>
    <source>
        <strain evidence="5">RSA 2281</strain>
    </source>
</reference>
<dbReference type="Gene3D" id="2.120.10.80">
    <property type="entry name" value="Kelch-type beta propeller"/>
    <property type="match status" value="1"/>
</dbReference>
<feature type="region of interest" description="Disordered" evidence="3">
    <location>
        <begin position="602"/>
        <end position="639"/>
    </location>
</feature>
<evidence type="ECO:0000313" key="6">
    <source>
        <dbReference type="Proteomes" id="UP001209540"/>
    </source>
</evidence>
<dbReference type="PANTHER" id="PTHR46093:SF18">
    <property type="entry name" value="FIBRONECTIN TYPE-III DOMAIN-CONTAINING PROTEIN"/>
    <property type="match status" value="1"/>
</dbReference>
<dbReference type="AlphaFoldDB" id="A0AAD5JMW5"/>
<dbReference type="Proteomes" id="UP001209540">
    <property type="component" value="Unassembled WGS sequence"/>
</dbReference>
<keyword evidence="6" id="KW-1185">Reference proteome</keyword>
<protein>
    <recommendedName>
        <fullName evidence="7">Galactose oxidase</fullName>
    </recommendedName>
</protein>
<reference evidence="5" key="2">
    <citation type="submission" date="2023-02" db="EMBL/GenBank/DDBJ databases">
        <authorList>
            <consortium name="DOE Joint Genome Institute"/>
            <person name="Mondo S.J."/>
            <person name="Chang Y."/>
            <person name="Wang Y."/>
            <person name="Ahrendt S."/>
            <person name="Andreopoulos W."/>
            <person name="Barry K."/>
            <person name="Beard J."/>
            <person name="Benny G.L."/>
            <person name="Blankenship S."/>
            <person name="Bonito G."/>
            <person name="Cuomo C."/>
            <person name="Desiro A."/>
            <person name="Gervers K.A."/>
            <person name="Hundley H."/>
            <person name="Kuo A."/>
            <person name="LaButti K."/>
            <person name="Lang B.F."/>
            <person name="Lipzen A."/>
            <person name="O'Donnell K."/>
            <person name="Pangilinan J."/>
            <person name="Reynolds N."/>
            <person name="Sandor L."/>
            <person name="Smith M.W."/>
            <person name="Tsang A."/>
            <person name="Grigoriev I.V."/>
            <person name="Stajich J.E."/>
            <person name="Spatafora J.W."/>
        </authorList>
    </citation>
    <scope>NUCLEOTIDE SEQUENCE</scope>
    <source>
        <strain evidence="5">RSA 2281</strain>
    </source>
</reference>
<keyword evidence="4" id="KW-1133">Transmembrane helix</keyword>
<keyword evidence="1" id="KW-0880">Kelch repeat</keyword>